<evidence type="ECO:0000313" key="3">
    <source>
        <dbReference type="EMBL" id="AUV82867.1"/>
    </source>
</evidence>
<feature type="transmembrane region" description="Helical" evidence="1">
    <location>
        <begin position="275"/>
        <end position="295"/>
    </location>
</feature>
<sequence length="381" mass="40903">MSLGRLQRSEWSLLVFTLVVVVALVAATATSTASFSPYNGQWHGGSELQALATDAEVESDITLDVAAYGTTPAPGTVAVVLSPTRPYAPEEAAQVERFVRRGGTLVVAEDFGPHSNTLLTDIGATSRLDGRLLVDEEAYYNSPTMPVARPDTTSSLLTGVDTFTLNHGTYVVPNDAQTLVESSEFATVVDADGSVVPTSFGPYPFVTAERIGAGTVLVVADSSALINVMLDRPGNAAFVRNVFSRHDRVLLDYSHGGPVPPVGRAVEAVQTVPTLQVAVGVACVLVVGLLTTLVGRSSVRRRFRRRAARTLAAVTSRNRTPGSLGARFRKRRETTPSQVDEAALVEQLHDHRPEWDDDRVERVARAIRELARESSVDATEQ</sequence>
<keyword evidence="4" id="KW-1185">Reference proteome</keyword>
<keyword evidence="1" id="KW-0812">Transmembrane</keyword>
<protein>
    <submittedName>
        <fullName evidence="3">DUF4350 domain-containing protein</fullName>
    </submittedName>
</protein>
<evidence type="ECO:0000259" key="2">
    <source>
        <dbReference type="Pfam" id="PF14258"/>
    </source>
</evidence>
<dbReference type="EMBL" id="CP026309">
    <property type="protein sequence ID" value="AUV82867.1"/>
    <property type="molecule type" value="Genomic_DNA"/>
</dbReference>
<proteinExistence type="predicted"/>
<dbReference type="RefSeq" id="WP_103426556.1">
    <property type="nucleotide sequence ID" value="NZ_CP026309.1"/>
</dbReference>
<evidence type="ECO:0000313" key="4">
    <source>
        <dbReference type="Proteomes" id="UP000236584"/>
    </source>
</evidence>
<evidence type="ECO:0000256" key="1">
    <source>
        <dbReference type="SAM" id="Phobius"/>
    </source>
</evidence>
<accession>A0A2I8VLQ3</accession>
<dbReference type="OrthoDB" id="372296at2157"/>
<keyword evidence="1" id="KW-1133">Transmembrane helix</keyword>
<dbReference type="GeneID" id="35593522"/>
<organism evidence="3 4">
    <name type="scientific">Salinigranum rubrum</name>
    <dbReference type="NCBI Taxonomy" id="755307"/>
    <lineage>
        <taxon>Archaea</taxon>
        <taxon>Methanobacteriati</taxon>
        <taxon>Methanobacteriota</taxon>
        <taxon>Stenosarchaea group</taxon>
        <taxon>Halobacteria</taxon>
        <taxon>Halobacteriales</taxon>
        <taxon>Haloferacaceae</taxon>
        <taxon>Salinigranum</taxon>
    </lineage>
</organism>
<dbReference type="Pfam" id="PF14258">
    <property type="entry name" value="DUF4350"/>
    <property type="match status" value="1"/>
</dbReference>
<keyword evidence="1" id="KW-0472">Membrane</keyword>
<dbReference type="KEGG" id="srub:C2R22_15480"/>
<dbReference type="Proteomes" id="UP000236584">
    <property type="component" value="Chromosome"/>
</dbReference>
<dbReference type="Gene3D" id="3.40.50.880">
    <property type="match status" value="1"/>
</dbReference>
<dbReference type="InterPro" id="IPR029062">
    <property type="entry name" value="Class_I_gatase-like"/>
</dbReference>
<feature type="domain" description="DUF4350" evidence="2">
    <location>
        <begin position="37"/>
        <end position="241"/>
    </location>
</feature>
<dbReference type="InterPro" id="IPR025646">
    <property type="entry name" value="DUF4350"/>
</dbReference>
<reference evidence="3 4" key="1">
    <citation type="submission" date="2018-01" db="EMBL/GenBank/DDBJ databases">
        <title>Complete genome sequence of Salinigranum rubrum GX10T, an extremely halophilic archaeon isolated from a marine solar saltern.</title>
        <authorList>
            <person name="Han S."/>
        </authorList>
    </citation>
    <scope>NUCLEOTIDE SEQUENCE [LARGE SCALE GENOMIC DNA]</scope>
    <source>
        <strain evidence="3 4">GX10</strain>
    </source>
</reference>
<name>A0A2I8VLQ3_9EURY</name>
<gene>
    <name evidence="3" type="ORF">C2R22_15480</name>
</gene>
<dbReference type="AlphaFoldDB" id="A0A2I8VLQ3"/>